<dbReference type="SUPFAM" id="SSF53067">
    <property type="entry name" value="Actin-like ATPase domain"/>
    <property type="match status" value="1"/>
</dbReference>
<keyword evidence="7" id="KW-1185">Reference proteome</keyword>
<reference evidence="7" key="1">
    <citation type="journal article" date="2019" name="Int. J. Syst. Evol. Microbiol.">
        <title>The Global Catalogue of Microorganisms (GCM) 10K type strain sequencing project: providing services to taxonomists for standard genome sequencing and annotation.</title>
        <authorList>
            <consortium name="The Broad Institute Genomics Platform"/>
            <consortium name="The Broad Institute Genome Sequencing Center for Infectious Disease"/>
            <person name="Wu L."/>
            <person name="Ma J."/>
        </authorList>
    </citation>
    <scope>NUCLEOTIDE SEQUENCE [LARGE SCALE GENOMIC DNA]</scope>
    <source>
        <strain evidence="7">CCM 8875</strain>
    </source>
</reference>
<evidence type="ECO:0000256" key="1">
    <source>
        <dbReference type="ARBA" id="ARBA00009156"/>
    </source>
</evidence>
<dbReference type="Pfam" id="PF00370">
    <property type="entry name" value="FGGY_N"/>
    <property type="match status" value="1"/>
</dbReference>
<evidence type="ECO:0000313" key="6">
    <source>
        <dbReference type="EMBL" id="MFD1481230.1"/>
    </source>
</evidence>
<feature type="domain" description="Carbohydrate kinase FGGY N-terminal" evidence="4">
    <location>
        <begin position="10"/>
        <end position="243"/>
    </location>
</feature>
<proteinExistence type="inferred from homology"/>
<evidence type="ECO:0000259" key="4">
    <source>
        <dbReference type="Pfam" id="PF00370"/>
    </source>
</evidence>
<sequence>MTPRPAMHVAVIDIGKTNAKLALVDGTTLAEIAVVTRPNLPLPGPPWPHVDLDGHWDFFLTHLAAFHRDHGVDAISVTTHGAAAVLLDGDGGLAAPMLDYEHQGPEALAADYDARRPGFDVTGAPRLPMGLNLGAQLHWLMAQPGLAARVAHIVTYPQYWGWRLTGQLATDVTSLGCHTDLWDPWQGRFSPLVADLGLSDLIAPARRSDARLGGLSAEVAARTGLPADIPVAVGIHDSNASLFPHLLGRKGAFSVVSTGTWVVAMAVGGRAVRLDPDRDVLVNVNAMGQPVPSARFMGGREFEAVRAGSDSAPEAEDRAAVLRDGVMLMPSVQPGSGPFPDRAMGWTAQPQGDGQRMVALSWYLALMTLTCLDLIGAEGPVIVEGPFARNADFLDLLAARHPGGVGVAASATGTSGGAAMLCLPDAKAPATRDWAVPDHADGLRQYARAWQQLVARQA</sequence>
<evidence type="ECO:0000256" key="3">
    <source>
        <dbReference type="ARBA" id="ARBA00022777"/>
    </source>
</evidence>
<keyword evidence="3 6" id="KW-0418">Kinase</keyword>
<dbReference type="EMBL" id="JBHTOQ010000018">
    <property type="protein sequence ID" value="MFD1481230.1"/>
    <property type="molecule type" value="Genomic_DNA"/>
</dbReference>
<keyword evidence="2 6" id="KW-0808">Transferase</keyword>
<evidence type="ECO:0000256" key="2">
    <source>
        <dbReference type="ARBA" id="ARBA00022679"/>
    </source>
</evidence>
<dbReference type="EC" id="2.7.1.-" evidence="6"/>
<organism evidence="6 7">
    <name type="scientific">Paracoccus nototheniae</name>
    <dbReference type="NCBI Taxonomy" id="2489002"/>
    <lineage>
        <taxon>Bacteria</taxon>
        <taxon>Pseudomonadati</taxon>
        <taxon>Pseudomonadota</taxon>
        <taxon>Alphaproteobacteria</taxon>
        <taxon>Rhodobacterales</taxon>
        <taxon>Paracoccaceae</taxon>
        <taxon>Paracoccus</taxon>
    </lineage>
</organism>
<dbReference type="PANTHER" id="PTHR43095:SF3">
    <property type="entry name" value="L-XYLULOSE_3-KETO-L-GULONATE KINASE"/>
    <property type="match status" value="1"/>
</dbReference>
<evidence type="ECO:0000313" key="7">
    <source>
        <dbReference type="Proteomes" id="UP001597302"/>
    </source>
</evidence>
<dbReference type="GO" id="GO:0016301">
    <property type="term" value="F:kinase activity"/>
    <property type="evidence" value="ECO:0007669"/>
    <property type="project" value="UniProtKB-KW"/>
</dbReference>
<dbReference type="InterPro" id="IPR043129">
    <property type="entry name" value="ATPase_NBD"/>
</dbReference>
<feature type="domain" description="Carbohydrate kinase FGGY C-terminal" evidence="5">
    <location>
        <begin position="251"/>
        <end position="424"/>
    </location>
</feature>
<dbReference type="Gene3D" id="3.30.420.40">
    <property type="match status" value="2"/>
</dbReference>
<dbReference type="PANTHER" id="PTHR43095">
    <property type="entry name" value="SUGAR KINASE"/>
    <property type="match status" value="1"/>
</dbReference>
<protein>
    <submittedName>
        <fullName evidence="6">FGGY-family carbohydrate kinase</fullName>
        <ecNumber evidence="6">2.7.1.-</ecNumber>
    </submittedName>
</protein>
<comment type="similarity">
    <text evidence="1">Belongs to the FGGY kinase family.</text>
</comment>
<dbReference type="CDD" id="cd07772">
    <property type="entry name" value="ASKHA_NBD_FGGY_NaCK-like"/>
    <property type="match status" value="1"/>
</dbReference>
<evidence type="ECO:0000259" key="5">
    <source>
        <dbReference type="Pfam" id="PF21546"/>
    </source>
</evidence>
<dbReference type="RefSeq" id="WP_131577741.1">
    <property type="nucleotide sequence ID" value="NZ_CBCSAJ010000002.1"/>
</dbReference>
<dbReference type="InterPro" id="IPR049382">
    <property type="entry name" value="FGGY_C_2"/>
</dbReference>
<dbReference type="Proteomes" id="UP001597302">
    <property type="component" value="Unassembled WGS sequence"/>
</dbReference>
<dbReference type="InterPro" id="IPR050406">
    <property type="entry name" value="FGGY_Carb_Kinase"/>
</dbReference>
<comment type="caution">
    <text evidence="6">The sequence shown here is derived from an EMBL/GenBank/DDBJ whole genome shotgun (WGS) entry which is preliminary data.</text>
</comment>
<gene>
    <name evidence="6" type="ORF">ACFQ5P_07980</name>
</gene>
<name>A0ABW4DY60_9RHOB</name>
<dbReference type="Pfam" id="PF21546">
    <property type="entry name" value="FGGY_C_2"/>
    <property type="match status" value="1"/>
</dbReference>
<dbReference type="InterPro" id="IPR018484">
    <property type="entry name" value="FGGY_N"/>
</dbReference>
<accession>A0ABW4DY60</accession>